<evidence type="ECO:0000313" key="3">
    <source>
        <dbReference type="EMBL" id="VUD70661.1"/>
    </source>
</evidence>
<feature type="compositionally biased region" description="Basic and acidic residues" evidence="1">
    <location>
        <begin position="197"/>
        <end position="211"/>
    </location>
</feature>
<protein>
    <recommendedName>
        <fullName evidence="2">Hemerythrin-like domain-containing protein</fullName>
    </recommendedName>
</protein>
<accession>A0A509E8Z6</accession>
<dbReference type="Proteomes" id="UP000410984">
    <property type="component" value="Unassembled WGS sequence"/>
</dbReference>
<dbReference type="RefSeq" id="WP_142582229.1">
    <property type="nucleotide sequence ID" value="NZ_CABFPH010000011.1"/>
</dbReference>
<dbReference type="Gene3D" id="1.20.120.520">
    <property type="entry name" value="nmb1532 protein domain like"/>
    <property type="match status" value="1"/>
</dbReference>
<reference evidence="3 4" key="1">
    <citation type="submission" date="2019-06" db="EMBL/GenBank/DDBJ databases">
        <authorList>
            <person name="Rodrigo-Torres L."/>
            <person name="Arahal R. D."/>
            <person name="Lucena T."/>
        </authorList>
    </citation>
    <scope>NUCLEOTIDE SEQUENCE [LARGE SCALE GENOMIC DNA]</scope>
    <source>
        <strain evidence="3 4">SB0023/3</strain>
    </source>
</reference>
<sequence length="231" mass="25819">MDLWQLIERDHENIAQLIREIPYALNGPGVVRSRERMLGDLMGELELHAVGLDASLYAPLSRESGTRDLIEDLHHGHSEFMRHLKTLARHRQKGSQGWLNTFEDATFLVDQHLHRHTHELIPAARKLLSPQEVNTATRAFIRAKTGALQSRQRVALGGVLSSETALIATLTAAATGIGLLAWHYGVFGRGRSPRSGSPKERHAERRERQLDEAVEDTFPASDPISPGHFTK</sequence>
<name>A0A509E8Z6_9HYPH</name>
<dbReference type="AlphaFoldDB" id="A0A509E8Z6"/>
<evidence type="ECO:0000259" key="2">
    <source>
        <dbReference type="Pfam" id="PF01814"/>
    </source>
</evidence>
<dbReference type="EMBL" id="CABFPH010000011">
    <property type="protein sequence ID" value="VUD70661.1"/>
    <property type="molecule type" value="Genomic_DNA"/>
</dbReference>
<keyword evidence="4" id="KW-1185">Reference proteome</keyword>
<dbReference type="InterPro" id="IPR012312">
    <property type="entry name" value="Hemerythrin-like"/>
</dbReference>
<evidence type="ECO:0000313" key="4">
    <source>
        <dbReference type="Proteomes" id="UP000410984"/>
    </source>
</evidence>
<feature type="region of interest" description="Disordered" evidence="1">
    <location>
        <begin position="191"/>
        <end position="231"/>
    </location>
</feature>
<proteinExistence type="predicted"/>
<feature type="domain" description="Hemerythrin-like" evidence="2">
    <location>
        <begin position="4"/>
        <end position="123"/>
    </location>
</feature>
<gene>
    <name evidence="3" type="ORF">MET9862_01233</name>
</gene>
<evidence type="ECO:0000256" key="1">
    <source>
        <dbReference type="SAM" id="MobiDB-lite"/>
    </source>
</evidence>
<organism evidence="3 4">
    <name type="scientific">Methylobacterium symbioticum</name>
    <dbReference type="NCBI Taxonomy" id="2584084"/>
    <lineage>
        <taxon>Bacteria</taxon>
        <taxon>Pseudomonadati</taxon>
        <taxon>Pseudomonadota</taxon>
        <taxon>Alphaproteobacteria</taxon>
        <taxon>Hyphomicrobiales</taxon>
        <taxon>Methylobacteriaceae</taxon>
        <taxon>Methylobacterium</taxon>
    </lineage>
</organism>
<dbReference type="Pfam" id="PF01814">
    <property type="entry name" value="Hemerythrin"/>
    <property type="match status" value="1"/>
</dbReference>
<dbReference type="OrthoDB" id="8017346at2"/>